<dbReference type="GO" id="GO:0016776">
    <property type="term" value="F:phosphotransferase activity, phosphate group as acceptor"/>
    <property type="evidence" value="ECO:0007669"/>
    <property type="project" value="UniProtKB-UniRule"/>
</dbReference>
<sequence length="270" mass="30747">MRSVFFISDQTGITTEKLGNALLAKFPEVEFRRETFPFIDTPAKMSQVMLRVYNRYLQDGEKPIVVSSVLNADLRKIIEVDYAHSLDFFQAFIPQLEEALGVQATQKINKLHGISDEEKYNHRIDAIHFSLENDDGVSSKNYHEADVIIVGVSRVGKTPTSIYLAVNYGIKAANYPFAELDLKTDHLPKSLVPFHQKLFGLSIEADRLHQIRSHRLPNSKYANITTCMDEINAAERIMNTCGIPFLNTSHKSIEEISVAIMQMVRLKRQY</sequence>
<protein>
    <recommendedName>
        <fullName evidence="5">Putative phosphoenolpyruvate synthase regulatory protein</fullName>
        <shortName evidence="5">PEP synthase regulatory protein</shortName>
        <shortName evidence="5">PSRP</shortName>
        <ecNumber evidence="5">2.7.11.33</ecNumber>
        <ecNumber evidence="5">2.7.4.28</ecNumber>
    </recommendedName>
    <alternativeName>
        <fullName evidence="5">Pyruvate, water dikinase regulatory protein</fullName>
    </alternativeName>
</protein>
<evidence type="ECO:0000256" key="5">
    <source>
        <dbReference type="HAMAP-Rule" id="MF_01062"/>
    </source>
</evidence>
<dbReference type="InterPro" id="IPR026530">
    <property type="entry name" value="PSRP"/>
</dbReference>
<accession>A0A2I7N8Y9</accession>
<comment type="catalytic activity">
    <reaction evidence="5">
        <text>[pyruvate, water dikinase]-phosphate + phosphate + H(+) = [pyruvate, water dikinase] + diphosphate</text>
        <dbReference type="Rhea" id="RHEA:48580"/>
        <dbReference type="Rhea" id="RHEA-COMP:11425"/>
        <dbReference type="Rhea" id="RHEA-COMP:11426"/>
        <dbReference type="ChEBI" id="CHEBI:15378"/>
        <dbReference type="ChEBI" id="CHEBI:33019"/>
        <dbReference type="ChEBI" id="CHEBI:43176"/>
        <dbReference type="ChEBI" id="CHEBI:43474"/>
        <dbReference type="ChEBI" id="CHEBI:68546"/>
        <dbReference type="EC" id="2.7.4.28"/>
    </reaction>
</comment>
<dbReference type="RefSeq" id="WP_102952196.1">
    <property type="nucleotide sequence ID" value="NZ_CP024847.1"/>
</dbReference>
<evidence type="ECO:0000256" key="1">
    <source>
        <dbReference type="ARBA" id="ARBA00022527"/>
    </source>
</evidence>
<organism evidence="6 7">
    <name type="scientific">Aquella oligotrophica</name>
    <dbReference type="NCBI Taxonomy" id="2067065"/>
    <lineage>
        <taxon>Bacteria</taxon>
        <taxon>Pseudomonadati</taxon>
        <taxon>Pseudomonadota</taxon>
        <taxon>Betaproteobacteria</taxon>
        <taxon>Neisseriales</taxon>
        <taxon>Neisseriaceae</taxon>
        <taxon>Aquella</taxon>
    </lineage>
</organism>
<keyword evidence="7" id="KW-1185">Reference proteome</keyword>
<comment type="similarity">
    <text evidence="5">Belongs to the pyruvate, phosphate/water dikinase regulatory protein family. PSRP subfamily.</text>
</comment>
<dbReference type="GO" id="GO:0043531">
    <property type="term" value="F:ADP binding"/>
    <property type="evidence" value="ECO:0007669"/>
    <property type="project" value="UniProtKB-UniRule"/>
</dbReference>
<comment type="function">
    <text evidence="5">Bifunctional serine/threonine kinase and phosphorylase involved in the regulation of the phosphoenolpyruvate synthase (PEPS) by catalyzing its phosphorylation/dephosphorylation.</text>
</comment>
<dbReference type="EMBL" id="CP024847">
    <property type="protein sequence ID" value="AUR52909.1"/>
    <property type="molecule type" value="Genomic_DNA"/>
</dbReference>
<dbReference type="NCBIfam" id="NF003742">
    <property type="entry name" value="PRK05339.1"/>
    <property type="match status" value="1"/>
</dbReference>
<dbReference type="Proteomes" id="UP000236655">
    <property type="component" value="Chromosome"/>
</dbReference>
<keyword evidence="6" id="KW-0670">Pyruvate</keyword>
<dbReference type="GO" id="GO:0004674">
    <property type="term" value="F:protein serine/threonine kinase activity"/>
    <property type="evidence" value="ECO:0007669"/>
    <property type="project" value="UniProtKB-UniRule"/>
</dbReference>
<dbReference type="HAMAP" id="MF_01062">
    <property type="entry name" value="PSRP"/>
    <property type="match status" value="1"/>
</dbReference>
<dbReference type="KEGG" id="nba:CUN60_11595"/>
<evidence type="ECO:0000313" key="7">
    <source>
        <dbReference type="Proteomes" id="UP000236655"/>
    </source>
</evidence>
<dbReference type="InterPro" id="IPR005177">
    <property type="entry name" value="Kinase-pyrophosphorylase"/>
</dbReference>
<dbReference type="Pfam" id="PF03618">
    <property type="entry name" value="Kinase-PPPase"/>
    <property type="match status" value="1"/>
</dbReference>
<evidence type="ECO:0000313" key="6">
    <source>
        <dbReference type="EMBL" id="AUR52909.1"/>
    </source>
</evidence>
<dbReference type="PANTHER" id="PTHR31756">
    <property type="entry name" value="PYRUVATE, PHOSPHATE DIKINASE REGULATORY PROTEIN 1, CHLOROPLASTIC"/>
    <property type="match status" value="1"/>
</dbReference>
<name>A0A2I7N8Y9_9NEIS</name>
<keyword evidence="3 5" id="KW-0547">Nucleotide-binding</keyword>
<dbReference type="AlphaFoldDB" id="A0A2I7N8Y9"/>
<gene>
    <name evidence="6" type="ORF">CUN60_11595</name>
</gene>
<keyword evidence="1 5" id="KW-0723">Serine/threonine-protein kinase</keyword>
<evidence type="ECO:0000256" key="2">
    <source>
        <dbReference type="ARBA" id="ARBA00022679"/>
    </source>
</evidence>
<keyword evidence="2 5" id="KW-0808">Transferase</keyword>
<reference evidence="7" key="1">
    <citation type="submission" date="2017-11" db="EMBL/GenBank/DDBJ databases">
        <authorList>
            <person name="Chan K.G."/>
            <person name="Lee L.S."/>
        </authorList>
    </citation>
    <scope>NUCLEOTIDE SEQUENCE [LARGE SCALE GENOMIC DNA]</scope>
    <source>
        <strain evidence="7">DSM 100970</strain>
    </source>
</reference>
<comment type="catalytic activity">
    <reaction evidence="5">
        <text>[pyruvate, water dikinase] + ADP = [pyruvate, water dikinase]-phosphate + AMP + H(+)</text>
        <dbReference type="Rhea" id="RHEA:46020"/>
        <dbReference type="Rhea" id="RHEA-COMP:11425"/>
        <dbReference type="Rhea" id="RHEA-COMP:11426"/>
        <dbReference type="ChEBI" id="CHEBI:15378"/>
        <dbReference type="ChEBI" id="CHEBI:43176"/>
        <dbReference type="ChEBI" id="CHEBI:68546"/>
        <dbReference type="ChEBI" id="CHEBI:456215"/>
        <dbReference type="ChEBI" id="CHEBI:456216"/>
        <dbReference type="EC" id="2.7.11.33"/>
    </reaction>
</comment>
<dbReference type="GO" id="GO:0005524">
    <property type="term" value="F:ATP binding"/>
    <property type="evidence" value="ECO:0007669"/>
    <property type="project" value="InterPro"/>
</dbReference>
<proteinExistence type="inferred from homology"/>
<dbReference type="EC" id="2.7.4.28" evidence="5"/>
<keyword evidence="4 5" id="KW-0418">Kinase</keyword>
<evidence type="ECO:0000256" key="3">
    <source>
        <dbReference type="ARBA" id="ARBA00022741"/>
    </source>
</evidence>
<feature type="binding site" evidence="5">
    <location>
        <begin position="151"/>
        <end position="158"/>
    </location>
    <ligand>
        <name>ADP</name>
        <dbReference type="ChEBI" id="CHEBI:456216"/>
    </ligand>
</feature>
<dbReference type="OrthoDB" id="9782201at2"/>
<dbReference type="PANTHER" id="PTHR31756:SF3">
    <property type="entry name" value="PYRUVATE, PHOSPHATE DIKINASE REGULATORY PROTEIN 1, CHLOROPLASTIC"/>
    <property type="match status" value="1"/>
</dbReference>
<evidence type="ECO:0000256" key="4">
    <source>
        <dbReference type="ARBA" id="ARBA00022777"/>
    </source>
</evidence>
<dbReference type="EC" id="2.7.11.33" evidence="5"/>